<dbReference type="InterPro" id="IPR012341">
    <property type="entry name" value="6hp_glycosidase-like_sf"/>
</dbReference>
<evidence type="ECO:0000313" key="2">
    <source>
        <dbReference type="EMBL" id="GAI90177.1"/>
    </source>
</evidence>
<dbReference type="AlphaFoldDB" id="X1SAX5"/>
<comment type="caution">
    <text evidence="2">The sequence shown here is derived from an EMBL/GenBank/DDBJ whole genome shotgun (WGS) entry which is preliminary data.</text>
</comment>
<organism evidence="2">
    <name type="scientific">marine sediment metagenome</name>
    <dbReference type="NCBI Taxonomy" id="412755"/>
    <lineage>
        <taxon>unclassified sequences</taxon>
        <taxon>metagenomes</taxon>
        <taxon>ecological metagenomes</taxon>
    </lineage>
</organism>
<dbReference type="InterPro" id="IPR008928">
    <property type="entry name" value="6-hairpin_glycosidase_sf"/>
</dbReference>
<name>X1SAX5_9ZZZZ</name>
<protein>
    <recommendedName>
        <fullName evidence="1">Glycoside hydrolase family 65 central catalytic domain-containing protein</fullName>
    </recommendedName>
</protein>
<proteinExistence type="predicted"/>
<dbReference type="Pfam" id="PF03632">
    <property type="entry name" value="Glyco_hydro_65m"/>
    <property type="match status" value="1"/>
</dbReference>
<evidence type="ECO:0000259" key="1">
    <source>
        <dbReference type="Pfam" id="PF03632"/>
    </source>
</evidence>
<dbReference type="PANTHER" id="PTHR11051">
    <property type="entry name" value="GLYCOSYL HYDROLASE-RELATED"/>
    <property type="match status" value="1"/>
</dbReference>
<dbReference type="PANTHER" id="PTHR11051:SF8">
    <property type="entry name" value="PROTEIN-GLUCOSYLGALACTOSYLHYDROXYLYSINE GLUCOSIDASE"/>
    <property type="match status" value="1"/>
</dbReference>
<dbReference type="GO" id="GO:0004553">
    <property type="term" value="F:hydrolase activity, hydrolyzing O-glycosyl compounds"/>
    <property type="evidence" value="ECO:0007669"/>
    <property type="project" value="TreeGrafter"/>
</dbReference>
<sequence>MGIGAKGLSGEGYKGHSFWDTELFMLPFFTFTQPQIARSLLEYRFNTINGARKKAIENGYKGAMFPWESAWADDGEVTPVWGSADIITGESTKIWSGFIEQHITSDISFAIWQYYQVTGDEDFMDKYGYEILLDTGIFWASRLQWNNDKKQYHINEVIGPDEYKEHVNNDAFTNYTAYWCIENAIHYYHLLKDGKPEIFSRLDPILNLESEIKELEEKLPL</sequence>
<dbReference type="SUPFAM" id="SSF48208">
    <property type="entry name" value="Six-hairpin glycosidases"/>
    <property type="match status" value="1"/>
</dbReference>
<feature type="domain" description="Glycoside hydrolase family 65 central catalytic" evidence="1">
    <location>
        <begin position="3"/>
        <end position="193"/>
    </location>
</feature>
<dbReference type="Gene3D" id="1.50.10.10">
    <property type="match status" value="1"/>
</dbReference>
<feature type="non-terminal residue" evidence="2">
    <location>
        <position position="221"/>
    </location>
</feature>
<dbReference type="InterPro" id="IPR005195">
    <property type="entry name" value="Glyco_hydro_65_M"/>
</dbReference>
<accession>X1SAX5</accession>
<gene>
    <name evidence="2" type="ORF">S12H4_34340</name>
</gene>
<dbReference type="GO" id="GO:0005975">
    <property type="term" value="P:carbohydrate metabolic process"/>
    <property type="evidence" value="ECO:0007669"/>
    <property type="project" value="InterPro"/>
</dbReference>
<reference evidence="2" key="1">
    <citation type="journal article" date="2014" name="Front. Microbiol.">
        <title>High frequency of phylogenetically diverse reductive dehalogenase-homologous genes in deep subseafloor sedimentary metagenomes.</title>
        <authorList>
            <person name="Kawai M."/>
            <person name="Futagami T."/>
            <person name="Toyoda A."/>
            <person name="Takaki Y."/>
            <person name="Nishi S."/>
            <person name="Hori S."/>
            <person name="Arai W."/>
            <person name="Tsubouchi T."/>
            <person name="Morono Y."/>
            <person name="Uchiyama I."/>
            <person name="Ito T."/>
            <person name="Fujiyama A."/>
            <person name="Inagaki F."/>
            <person name="Takami H."/>
        </authorList>
    </citation>
    <scope>NUCLEOTIDE SEQUENCE</scope>
    <source>
        <strain evidence="2">Expedition CK06-06</strain>
    </source>
</reference>
<dbReference type="EMBL" id="BARW01020310">
    <property type="protein sequence ID" value="GAI90177.1"/>
    <property type="molecule type" value="Genomic_DNA"/>
</dbReference>